<feature type="region of interest" description="Disordered" evidence="1">
    <location>
        <begin position="59"/>
        <end position="78"/>
    </location>
</feature>
<dbReference type="RefSeq" id="WP_154380307.1">
    <property type="nucleotide sequence ID" value="NZ_WKJK01000012.1"/>
</dbReference>
<evidence type="ECO:0000256" key="1">
    <source>
        <dbReference type="SAM" id="MobiDB-lite"/>
    </source>
</evidence>
<sequence>MNDRPEQWDWPEPVQDRMSDQDFAMIVQEMRREPGFEERYAQGRAKMLKLWEELRAMRETPAEPYQPDESDWPEPMQDRMSDQDFAMIAQEMRSQPGYEEARARRLAKITQLFAEFRAHPEFPAEGFTLMRDEEGTGE</sequence>
<comment type="caution">
    <text evidence="2">The sequence shown here is derived from an EMBL/GenBank/DDBJ whole genome shotgun (WGS) entry which is preliminary data.</text>
</comment>
<dbReference type="AlphaFoldDB" id="A0A6I2L4I1"/>
<reference evidence="2 3" key="1">
    <citation type="submission" date="2019-11" db="EMBL/GenBank/DDBJ databases">
        <title>Novel species isolated from a subtropical stream in China.</title>
        <authorList>
            <person name="Lu H."/>
        </authorList>
    </citation>
    <scope>NUCLEOTIDE SEQUENCE [LARGE SCALE GENOMIC DNA]</scope>
    <source>
        <strain evidence="2 3">FT80W</strain>
    </source>
</reference>
<protein>
    <submittedName>
        <fullName evidence="2">Uncharacterized protein</fullName>
    </submittedName>
</protein>
<name>A0A6I2L4I1_9BURK</name>
<organism evidence="2 3">
    <name type="scientific">Duganella guangzhouensis</name>
    <dbReference type="NCBI Taxonomy" id="2666084"/>
    <lineage>
        <taxon>Bacteria</taxon>
        <taxon>Pseudomonadati</taxon>
        <taxon>Pseudomonadota</taxon>
        <taxon>Betaproteobacteria</taxon>
        <taxon>Burkholderiales</taxon>
        <taxon>Oxalobacteraceae</taxon>
        <taxon>Telluria group</taxon>
        <taxon>Duganella</taxon>
    </lineage>
</organism>
<dbReference type="EMBL" id="WKJK01000012">
    <property type="protein sequence ID" value="MRW92680.1"/>
    <property type="molecule type" value="Genomic_DNA"/>
</dbReference>
<evidence type="ECO:0000313" key="3">
    <source>
        <dbReference type="Proteomes" id="UP000433309"/>
    </source>
</evidence>
<gene>
    <name evidence="2" type="ORF">GJ699_22025</name>
</gene>
<proteinExistence type="predicted"/>
<accession>A0A6I2L4I1</accession>
<keyword evidence="3" id="KW-1185">Reference proteome</keyword>
<evidence type="ECO:0000313" key="2">
    <source>
        <dbReference type="EMBL" id="MRW92680.1"/>
    </source>
</evidence>
<dbReference type="Proteomes" id="UP000433309">
    <property type="component" value="Unassembled WGS sequence"/>
</dbReference>